<feature type="region of interest" description="Disordered" evidence="1">
    <location>
        <begin position="94"/>
        <end position="147"/>
    </location>
</feature>
<comment type="caution">
    <text evidence="2">The sequence shown here is derived from an EMBL/GenBank/DDBJ whole genome shotgun (WGS) entry which is preliminary data.</text>
</comment>
<evidence type="ECO:0000256" key="1">
    <source>
        <dbReference type="SAM" id="MobiDB-lite"/>
    </source>
</evidence>
<dbReference type="EMBL" id="JAATIQ010000213">
    <property type="protein sequence ID" value="KAF4369761.1"/>
    <property type="molecule type" value="Genomic_DNA"/>
</dbReference>
<proteinExistence type="predicted"/>
<keyword evidence="3" id="KW-1185">Reference proteome</keyword>
<reference evidence="2 3" key="1">
    <citation type="journal article" date="2020" name="bioRxiv">
        <title>Sequence and annotation of 42 cannabis genomes reveals extensive copy number variation in cannabinoid synthesis and pathogen resistance genes.</title>
        <authorList>
            <person name="Mckernan K.J."/>
            <person name="Helbert Y."/>
            <person name="Kane L.T."/>
            <person name="Ebling H."/>
            <person name="Zhang L."/>
            <person name="Liu B."/>
            <person name="Eaton Z."/>
            <person name="Mclaughlin S."/>
            <person name="Kingan S."/>
            <person name="Baybayan P."/>
            <person name="Concepcion G."/>
            <person name="Jordan M."/>
            <person name="Riva A."/>
            <person name="Barbazuk W."/>
            <person name="Harkins T."/>
        </authorList>
    </citation>
    <scope>NUCLEOTIDE SEQUENCE [LARGE SCALE GENOMIC DNA]</scope>
    <source>
        <strain evidence="3">cv. Jamaican Lion 4</strain>
        <tissue evidence="2">Leaf</tissue>
    </source>
</reference>
<gene>
    <name evidence="2" type="ORF">G4B88_028367</name>
</gene>
<evidence type="ECO:0000313" key="2">
    <source>
        <dbReference type="EMBL" id="KAF4369761.1"/>
    </source>
</evidence>
<dbReference type="Proteomes" id="UP000583929">
    <property type="component" value="Unassembled WGS sequence"/>
</dbReference>
<name>A0A7J6FGE6_CANSA</name>
<dbReference type="AlphaFoldDB" id="A0A7J6FGE6"/>
<protein>
    <submittedName>
        <fullName evidence="2">Uncharacterized protein</fullName>
    </submittedName>
</protein>
<accession>A0A7J6FGE6</accession>
<feature type="compositionally biased region" description="Polar residues" evidence="1">
    <location>
        <begin position="104"/>
        <end position="147"/>
    </location>
</feature>
<evidence type="ECO:0000313" key="3">
    <source>
        <dbReference type="Proteomes" id="UP000583929"/>
    </source>
</evidence>
<organism evidence="2 3">
    <name type="scientific">Cannabis sativa</name>
    <name type="common">Hemp</name>
    <name type="synonym">Marijuana</name>
    <dbReference type="NCBI Taxonomy" id="3483"/>
    <lineage>
        <taxon>Eukaryota</taxon>
        <taxon>Viridiplantae</taxon>
        <taxon>Streptophyta</taxon>
        <taxon>Embryophyta</taxon>
        <taxon>Tracheophyta</taxon>
        <taxon>Spermatophyta</taxon>
        <taxon>Magnoliopsida</taxon>
        <taxon>eudicotyledons</taxon>
        <taxon>Gunneridae</taxon>
        <taxon>Pentapetalae</taxon>
        <taxon>rosids</taxon>
        <taxon>fabids</taxon>
        <taxon>Rosales</taxon>
        <taxon>Cannabaceae</taxon>
        <taxon>Cannabis</taxon>
    </lineage>
</organism>
<sequence length="147" mass="16587">MKVDCRQTDTSISTKSAEYEETYVIALDGYNKILEDKDEFIRQKEANKIFGSSNLHDKSLPAGITINKGENNIKGVRLKEKFYGKSTRPKCAIEKARKKKKIVQSPQEVPSNDTNNQSNDKIQSIHGYQNSQTSTFIASKSSSKFMT</sequence>